<dbReference type="Pfam" id="PF06863">
    <property type="entry name" value="DUF1254"/>
    <property type="match status" value="1"/>
</dbReference>
<evidence type="ECO:0000259" key="3">
    <source>
        <dbReference type="Pfam" id="PF06863"/>
    </source>
</evidence>
<feature type="domain" description="DUF1214" evidence="2">
    <location>
        <begin position="326"/>
        <end position="436"/>
    </location>
</feature>
<name>A0ABY2X4W3_9RHOB</name>
<dbReference type="InterPro" id="IPR037050">
    <property type="entry name" value="DUF1254_sf"/>
</dbReference>
<proteinExistence type="predicted"/>
<dbReference type="PANTHER" id="PTHR36509:SF2">
    <property type="entry name" value="BLL3101 PROTEIN"/>
    <property type="match status" value="1"/>
</dbReference>
<feature type="chain" id="PRO_5046446271" evidence="1">
    <location>
        <begin position="21"/>
        <end position="454"/>
    </location>
</feature>
<dbReference type="EMBL" id="VCPD01000001">
    <property type="protein sequence ID" value="TMV10095.1"/>
    <property type="molecule type" value="Genomic_DNA"/>
</dbReference>
<gene>
    <name evidence="4" type="ORF">FGK63_03260</name>
</gene>
<keyword evidence="5" id="KW-1185">Reference proteome</keyword>
<dbReference type="Proteomes" id="UP001193035">
    <property type="component" value="Unassembled WGS sequence"/>
</dbReference>
<sequence length="454" mass="50094">MLRTFLILAASFGLGSSATADKLATMPPAEITRIAKDAYIFSFPLVMNYRTMHAQAIAQGGFGEWLHLGTSSPADTDIVTPNNDTPYSYAWLDLRAEPWVLTMPEIEEERYYTSQWDDLWGYVLDNPGSVNDGNKGHSFLLAAPGWRGEVPKDVKRVIKGESSFLGSLTRTQMLSAMGGMDRVQEIQQSYLLQPLSSFAGTPVPEAAPTVAWPTWNEGDETTLAFFDYVEFLLPFTTPHPDDAAVYDEMAQIGLGDGKMLDSEALNQTTLDAMQAGIDAARAELQSLSEQSFDPALFFNTREIVGTDYISRAMGVFVGIFGNTTDQAVYFTLPTDANGELTDGSKADYTVTFEAGNLPPVEYFWSYTMYRLPERLLVDNPLDRYSIGSSTEGLMTNEDGSLTLYFSKESPGADKESNWLPAPDGPFWAVLRTYGPSADIRDGKWTQPAFVPVNK</sequence>
<dbReference type="Gene3D" id="2.60.40.1610">
    <property type="entry name" value="Domain of unknown function DUF1254"/>
    <property type="match status" value="1"/>
</dbReference>
<dbReference type="RefSeq" id="WP_138840153.1">
    <property type="nucleotide sequence ID" value="NZ_VCPD01000001.1"/>
</dbReference>
<dbReference type="InterPro" id="IPR010621">
    <property type="entry name" value="DUF1214"/>
</dbReference>
<dbReference type="InterPro" id="IPR010679">
    <property type="entry name" value="DUF1254"/>
</dbReference>
<reference evidence="4 5" key="1">
    <citation type="submission" date="2019-05" db="EMBL/GenBank/DDBJ databases">
        <title>Ruegeria sp. nov., isolated from tidal flat.</title>
        <authorList>
            <person name="Kim W."/>
        </authorList>
    </citation>
    <scope>NUCLEOTIDE SEQUENCE [LARGE SCALE GENOMIC DNA]</scope>
    <source>
        <strain evidence="4 5">CAU 1488</strain>
    </source>
</reference>
<keyword evidence="1" id="KW-0732">Signal</keyword>
<evidence type="ECO:0000259" key="2">
    <source>
        <dbReference type="Pfam" id="PF06742"/>
    </source>
</evidence>
<feature type="signal peptide" evidence="1">
    <location>
        <begin position="1"/>
        <end position="20"/>
    </location>
</feature>
<dbReference type="Gene3D" id="2.60.120.600">
    <property type="entry name" value="Domain of unknown function DUF1214, C-terminal domain"/>
    <property type="match status" value="1"/>
</dbReference>
<evidence type="ECO:0000313" key="5">
    <source>
        <dbReference type="Proteomes" id="UP001193035"/>
    </source>
</evidence>
<evidence type="ECO:0000313" key="4">
    <source>
        <dbReference type="EMBL" id="TMV10095.1"/>
    </source>
</evidence>
<evidence type="ECO:0000256" key="1">
    <source>
        <dbReference type="SAM" id="SignalP"/>
    </source>
</evidence>
<dbReference type="SUPFAM" id="SSF160935">
    <property type="entry name" value="VPA0735-like"/>
    <property type="match status" value="1"/>
</dbReference>
<organism evidence="4 5">
    <name type="scientific">Ruegeria sediminis</name>
    <dbReference type="NCBI Taxonomy" id="2583820"/>
    <lineage>
        <taxon>Bacteria</taxon>
        <taxon>Pseudomonadati</taxon>
        <taxon>Pseudomonadota</taxon>
        <taxon>Alphaproteobacteria</taxon>
        <taxon>Rhodobacterales</taxon>
        <taxon>Roseobacteraceae</taxon>
        <taxon>Ruegeria</taxon>
    </lineage>
</organism>
<dbReference type="Pfam" id="PF06742">
    <property type="entry name" value="DUF1214"/>
    <property type="match status" value="1"/>
</dbReference>
<dbReference type="PANTHER" id="PTHR36509">
    <property type="entry name" value="BLL3101 PROTEIN"/>
    <property type="match status" value="1"/>
</dbReference>
<accession>A0ABY2X4W3</accession>
<feature type="domain" description="DUF1254" evidence="3">
    <location>
        <begin position="70"/>
        <end position="194"/>
    </location>
</feature>
<protein>
    <submittedName>
        <fullName evidence="4">DUF1254 domain-containing protein</fullName>
    </submittedName>
</protein>
<comment type="caution">
    <text evidence="4">The sequence shown here is derived from an EMBL/GenBank/DDBJ whole genome shotgun (WGS) entry which is preliminary data.</text>
</comment>
<dbReference type="InterPro" id="IPR037049">
    <property type="entry name" value="DUF1214_C_sf"/>
</dbReference>